<dbReference type="OrthoDB" id="9799175at2"/>
<dbReference type="InterPro" id="IPR036390">
    <property type="entry name" value="WH_DNA-bd_sf"/>
</dbReference>
<dbReference type="InterPro" id="IPR001845">
    <property type="entry name" value="HTH_ArsR_DNA-bd_dom"/>
</dbReference>
<comment type="caution">
    <text evidence="3">The sequence shown here is derived from an EMBL/GenBank/DDBJ whole genome shotgun (WGS) entry which is preliminary data.</text>
</comment>
<name>A0A229UHN5_9BACL</name>
<proteinExistence type="predicted"/>
<evidence type="ECO:0000313" key="3">
    <source>
        <dbReference type="EMBL" id="OXM82409.1"/>
    </source>
</evidence>
<keyword evidence="4" id="KW-1185">Reference proteome</keyword>
<organism evidence="3 4">
    <name type="scientific">Paenibacillus rigui</name>
    <dbReference type="NCBI Taxonomy" id="554312"/>
    <lineage>
        <taxon>Bacteria</taxon>
        <taxon>Bacillati</taxon>
        <taxon>Bacillota</taxon>
        <taxon>Bacilli</taxon>
        <taxon>Bacillales</taxon>
        <taxon>Paenibacillaceae</taxon>
        <taxon>Paenibacillus</taxon>
    </lineage>
</organism>
<evidence type="ECO:0000256" key="1">
    <source>
        <dbReference type="ARBA" id="ARBA00023125"/>
    </source>
</evidence>
<dbReference type="PROSITE" id="PS50987">
    <property type="entry name" value="HTH_ARSR_2"/>
    <property type="match status" value="1"/>
</dbReference>
<dbReference type="PANTHER" id="PTHR38600:SF1">
    <property type="entry name" value="TRANSCRIPTIONAL REGULATORY PROTEIN"/>
    <property type="match status" value="1"/>
</dbReference>
<gene>
    <name evidence="3" type="ORF">CF651_31110</name>
</gene>
<protein>
    <submittedName>
        <fullName evidence="3">Transcriptional regulator</fullName>
    </submittedName>
</protein>
<accession>A0A229UHN5</accession>
<evidence type="ECO:0000259" key="2">
    <source>
        <dbReference type="PROSITE" id="PS50987"/>
    </source>
</evidence>
<feature type="domain" description="HTH arsR-type" evidence="2">
    <location>
        <begin position="1"/>
        <end position="93"/>
    </location>
</feature>
<evidence type="ECO:0000313" key="4">
    <source>
        <dbReference type="Proteomes" id="UP000215509"/>
    </source>
</evidence>
<dbReference type="PANTHER" id="PTHR38600">
    <property type="entry name" value="TRANSCRIPTIONAL REGULATORY PROTEIN"/>
    <property type="match status" value="1"/>
</dbReference>
<dbReference type="SUPFAM" id="SSF46785">
    <property type="entry name" value="Winged helix' DNA-binding domain"/>
    <property type="match status" value="1"/>
</dbReference>
<dbReference type="Gene3D" id="1.10.10.10">
    <property type="entry name" value="Winged helix-like DNA-binding domain superfamily/Winged helix DNA-binding domain"/>
    <property type="match status" value="1"/>
</dbReference>
<reference evidence="3 4" key="1">
    <citation type="submission" date="2017-07" db="EMBL/GenBank/DDBJ databases">
        <title>Genome sequencing and assembly of Paenibacillus rigui.</title>
        <authorList>
            <person name="Mayilraj S."/>
        </authorList>
    </citation>
    <scope>NUCLEOTIDE SEQUENCE [LARGE SCALE GENOMIC DNA]</scope>
    <source>
        <strain evidence="3 4">JCM 16352</strain>
    </source>
</reference>
<sequence>MSDASPKHDVFQAVADPTRRQLLSLLSDREMPVTVLSGHFPMSRTAVSKHLRILSDAGLVKERKVGRETRYRLQPEPLLELKRWLSYYERFWDNKLMALKHFVEQDTSVASTAVRGSQAEPFSLVAASREEESDRG</sequence>
<dbReference type="InterPro" id="IPR011991">
    <property type="entry name" value="ArsR-like_HTH"/>
</dbReference>
<dbReference type="AlphaFoldDB" id="A0A229UHN5"/>
<dbReference type="InterPro" id="IPR036388">
    <property type="entry name" value="WH-like_DNA-bd_sf"/>
</dbReference>
<dbReference type="NCBIfam" id="NF033788">
    <property type="entry name" value="HTH_metalloreg"/>
    <property type="match status" value="1"/>
</dbReference>
<dbReference type="GO" id="GO:0003700">
    <property type="term" value="F:DNA-binding transcription factor activity"/>
    <property type="evidence" value="ECO:0007669"/>
    <property type="project" value="InterPro"/>
</dbReference>
<dbReference type="PRINTS" id="PR00778">
    <property type="entry name" value="HTHARSR"/>
</dbReference>
<dbReference type="Proteomes" id="UP000215509">
    <property type="component" value="Unassembled WGS sequence"/>
</dbReference>
<dbReference type="GO" id="GO:0003677">
    <property type="term" value="F:DNA binding"/>
    <property type="evidence" value="ECO:0007669"/>
    <property type="project" value="UniProtKB-KW"/>
</dbReference>
<dbReference type="CDD" id="cd00090">
    <property type="entry name" value="HTH_ARSR"/>
    <property type="match status" value="1"/>
</dbReference>
<dbReference type="RefSeq" id="WP_094018752.1">
    <property type="nucleotide sequence ID" value="NZ_NMQW01000076.1"/>
</dbReference>
<dbReference type="EMBL" id="NMQW01000076">
    <property type="protein sequence ID" value="OXM82409.1"/>
    <property type="molecule type" value="Genomic_DNA"/>
</dbReference>
<dbReference type="Pfam" id="PF01022">
    <property type="entry name" value="HTH_5"/>
    <property type="match status" value="1"/>
</dbReference>
<dbReference type="SMART" id="SM00418">
    <property type="entry name" value="HTH_ARSR"/>
    <property type="match status" value="1"/>
</dbReference>
<keyword evidence="1" id="KW-0238">DNA-binding</keyword>